<dbReference type="Proteomes" id="UP000625316">
    <property type="component" value="Unassembled WGS sequence"/>
</dbReference>
<accession>A0A928VT86</accession>
<gene>
    <name evidence="3" type="ORF">IQ266_20585</name>
</gene>
<proteinExistence type="predicted"/>
<sequence>MMRIKTQYLWLSFLTLGLLASFETSLIPASSPIAMAKSSGGRSRGGSFKRATPPRRSTPSRSSSPTKRQRTPSYSAPRNQRDFNRRPSAIPIPIPIPNRYPSGYSDYNRNRSINSGRDQIPVVPSNDGIGGAILDDALINNGTQSTEEFTQKATTPPTTQTAPAASSTNSTAQTVRRNGDSGSGGLGWVLLPGAVIAGGAGLVLYNANKKKGAKGGDKIVAAAAGSAAEINNDILTISEVQVALLANSPIQQQLSKIVETMEIETSEQLKAQLQAVVVSLLRLPEYWSHAKVESQTFPNRTNAESSFEQWSMRERSKLNAETLTRDSFGLRTEAITIDEDEDPASYVVVTLLLGTTHDQPLFESVYSSENLQAILEKIAAITTPELLTFELIWSPQDASDSLTRDELTVEYGDLVMV</sequence>
<keyword evidence="2" id="KW-0812">Transmembrane</keyword>
<evidence type="ECO:0000313" key="4">
    <source>
        <dbReference type="Proteomes" id="UP000625316"/>
    </source>
</evidence>
<comment type="caution">
    <text evidence="3">The sequence shown here is derived from an EMBL/GenBank/DDBJ whole genome shotgun (WGS) entry which is preliminary data.</text>
</comment>
<feature type="compositionally biased region" description="Low complexity" evidence="1">
    <location>
        <begin position="151"/>
        <end position="174"/>
    </location>
</feature>
<dbReference type="Pfam" id="PF07466">
    <property type="entry name" value="DUF1517"/>
    <property type="match status" value="1"/>
</dbReference>
<evidence type="ECO:0000256" key="2">
    <source>
        <dbReference type="SAM" id="Phobius"/>
    </source>
</evidence>
<dbReference type="AlphaFoldDB" id="A0A928VT86"/>
<dbReference type="RefSeq" id="WP_264326961.1">
    <property type="nucleotide sequence ID" value="NZ_JADEXQ010000090.1"/>
</dbReference>
<feature type="region of interest" description="Disordered" evidence="1">
    <location>
        <begin position="33"/>
        <end position="122"/>
    </location>
</feature>
<protein>
    <submittedName>
        <fullName evidence="3">DUF1517 domain-containing protein</fullName>
    </submittedName>
</protein>
<keyword evidence="2" id="KW-1133">Transmembrane helix</keyword>
<dbReference type="InterPro" id="IPR010903">
    <property type="entry name" value="DUF1517"/>
</dbReference>
<feature type="compositionally biased region" description="Low complexity" evidence="1">
    <location>
        <begin position="54"/>
        <end position="66"/>
    </location>
</feature>
<feature type="compositionally biased region" description="Polar residues" evidence="1">
    <location>
        <begin position="105"/>
        <end position="117"/>
    </location>
</feature>
<reference evidence="3" key="1">
    <citation type="submission" date="2020-10" db="EMBL/GenBank/DDBJ databases">
        <authorList>
            <person name="Castelo-Branco R."/>
            <person name="Eusebio N."/>
            <person name="Adriana R."/>
            <person name="Vieira A."/>
            <person name="Brugerolle De Fraissinette N."/>
            <person name="Rezende De Castro R."/>
            <person name="Schneider M.P."/>
            <person name="Vasconcelos V."/>
            <person name="Leao P.N."/>
        </authorList>
    </citation>
    <scope>NUCLEOTIDE SEQUENCE</scope>
    <source>
        <strain evidence="3">LEGE 11480</strain>
    </source>
</reference>
<dbReference type="PANTHER" id="PTHR33975">
    <property type="entry name" value="MYELIN-ASSOCIATED OLIGODENDROCYTE BASIC PROTEIN"/>
    <property type="match status" value="1"/>
</dbReference>
<keyword evidence="4" id="KW-1185">Reference proteome</keyword>
<dbReference type="InterPro" id="IPR053023">
    <property type="entry name" value="FLAP_modulator"/>
</dbReference>
<dbReference type="EMBL" id="JADEXQ010000090">
    <property type="protein sequence ID" value="MBE9032140.1"/>
    <property type="molecule type" value="Genomic_DNA"/>
</dbReference>
<keyword evidence="2" id="KW-0472">Membrane</keyword>
<feature type="transmembrane region" description="Helical" evidence="2">
    <location>
        <begin position="185"/>
        <end position="205"/>
    </location>
</feature>
<evidence type="ECO:0000313" key="3">
    <source>
        <dbReference type="EMBL" id="MBE9032140.1"/>
    </source>
</evidence>
<organism evidence="3 4">
    <name type="scientific">Romeriopsis navalis LEGE 11480</name>
    <dbReference type="NCBI Taxonomy" id="2777977"/>
    <lineage>
        <taxon>Bacteria</taxon>
        <taxon>Bacillati</taxon>
        <taxon>Cyanobacteriota</taxon>
        <taxon>Cyanophyceae</taxon>
        <taxon>Leptolyngbyales</taxon>
        <taxon>Leptolyngbyaceae</taxon>
        <taxon>Romeriopsis</taxon>
        <taxon>Romeriopsis navalis</taxon>
    </lineage>
</organism>
<dbReference type="PANTHER" id="PTHR33975:SF2">
    <property type="entry name" value="MYELIN-ASSOCIATED OLIGODENDROCYTE BASIC PROTEIN"/>
    <property type="match status" value="1"/>
</dbReference>
<evidence type="ECO:0000256" key="1">
    <source>
        <dbReference type="SAM" id="MobiDB-lite"/>
    </source>
</evidence>
<name>A0A928VT86_9CYAN</name>
<feature type="region of interest" description="Disordered" evidence="1">
    <location>
        <begin position="146"/>
        <end position="179"/>
    </location>
</feature>